<organism evidence="2">
    <name type="scientific">Pseudo-nitzschia australis</name>
    <dbReference type="NCBI Taxonomy" id="44445"/>
    <lineage>
        <taxon>Eukaryota</taxon>
        <taxon>Sar</taxon>
        <taxon>Stramenopiles</taxon>
        <taxon>Ochrophyta</taxon>
        <taxon>Bacillariophyta</taxon>
        <taxon>Bacillariophyceae</taxon>
        <taxon>Bacillariophycidae</taxon>
        <taxon>Bacillariales</taxon>
        <taxon>Bacillariaceae</taxon>
        <taxon>Pseudo-nitzschia</taxon>
    </lineage>
</organism>
<feature type="region of interest" description="Disordered" evidence="1">
    <location>
        <begin position="125"/>
        <end position="152"/>
    </location>
</feature>
<gene>
    <name evidence="2" type="ORF">PAUS00366_LOCUS12997</name>
</gene>
<feature type="compositionally biased region" description="Basic and acidic residues" evidence="1">
    <location>
        <begin position="1"/>
        <end position="10"/>
    </location>
</feature>
<dbReference type="AlphaFoldDB" id="A0A7S4ALU3"/>
<protein>
    <submittedName>
        <fullName evidence="2">Uncharacterized protein</fullName>
    </submittedName>
</protein>
<dbReference type="EMBL" id="HBIX01018189">
    <property type="protein sequence ID" value="CAE0720243.1"/>
    <property type="molecule type" value="Transcribed_RNA"/>
</dbReference>
<evidence type="ECO:0000256" key="1">
    <source>
        <dbReference type="SAM" id="MobiDB-lite"/>
    </source>
</evidence>
<name>A0A7S4ALU3_9STRA</name>
<reference evidence="2" key="1">
    <citation type="submission" date="2021-01" db="EMBL/GenBank/DDBJ databases">
        <authorList>
            <person name="Corre E."/>
            <person name="Pelletier E."/>
            <person name="Niang G."/>
            <person name="Scheremetjew M."/>
            <person name="Finn R."/>
            <person name="Kale V."/>
            <person name="Holt S."/>
            <person name="Cochrane G."/>
            <person name="Meng A."/>
            <person name="Brown T."/>
            <person name="Cohen L."/>
        </authorList>
    </citation>
    <scope>NUCLEOTIDE SEQUENCE</scope>
    <source>
        <strain evidence="2">10249 10 AB</strain>
    </source>
</reference>
<accession>A0A7S4ALU3</accession>
<evidence type="ECO:0000313" key="2">
    <source>
        <dbReference type="EMBL" id="CAE0720243.1"/>
    </source>
</evidence>
<sequence>MEIESFHEGRSAATTTTGERKPTSKACSMIIQETIEDKIDDDKNDNNSDSDDSTTCPLFMDGLPKKFATNPQLAAIASLLNDEDDYVVNDNANVDATKSCEKRPDHQHGITARARDGISHCRSTRIQNRRRQQRATPYPRQKNQTNKEKNASVGEITLFMNMWKP</sequence>
<feature type="region of interest" description="Disordered" evidence="1">
    <location>
        <begin position="1"/>
        <end position="59"/>
    </location>
</feature>
<feature type="compositionally biased region" description="Basic and acidic residues" evidence="1">
    <location>
        <begin position="35"/>
        <end position="46"/>
    </location>
</feature>
<proteinExistence type="predicted"/>